<feature type="compositionally biased region" description="Polar residues" evidence="11">
    <location>
        <begin position="48"/>
        <end position="57"/>
    </location>
</feature>
<evidence type="ECO:0000259" key="12">
    <source>
        <dbReference type="Pfam" id="PF00850"/>
    </source>
</evidence>
<feature type="domain" description="Histone deacetylase" evidence="12">
    <location>
        <begin position="157"/>
        <end position="454"/>
    </location>
</feature>
<keyword evidence="9" id="KW-0539">Nucleus</keyword>
<evidence type="ECO:0000256" key="10">
    <source>
        <dbReference type="ARBA" id="ARBA00048287"/>
    </source>
</evidence>
<dbReference type="PANTHER" id="PTHR10625">
    <property type="entry name" value="HISTONE DEACETYLASE HDAC1-RELATED"/>
    <property type="match status" value="1"/>
</dbReference>
<keyword evidence="6" id="KW-0156">Chromatin regulator</keyword>
<comment type="similarity">
    <text evidence="2">Belongs to the histone deacetylase family. HD type 2 subfamily.</text>
</comment>
<evidence type="ECO:0000256" key="9">
    <source>
        <dbReference type="ARBA" id="ARBA00023242"/>
    </source>
</evidence>
<comment type="subcellular location">
    <subcellularLocation>
        <location evidence="1">Nucleus</location>
    </subcellularLocation>
</comment>
<evidence type="ECO:0000256" key="8">
    <source>
        <dbReference type="ARBA" id="ARBA00023163"/>
    </source>
</evidence>
<dbReference type="GO" id="GO:0141221">
    <property type="term" value="F:histone deacetylase activity, hydrolytic mechanism"/>
    <property type="evidence" value="ECO:0007669"/>
    <property type="project" value="UniProtKB-EC"/>
</dbReference>
<accession>A0A9P5VRD0</accession>
<dbReference type="PANTHER" id="PTHR10625:SF5">
    <property type="entry name" value="HISTONE DEACETYLASE"/>
    <property type="match status" value="1"/>
</dbReference>
<dbReference type="InterPro" id="IPR023801">
    <property type="entry name" value="His_deacetylse_dom"/>
</dbReference>
<dbReference type="GO" id="GO:0040029">
    <property type="term" value="P:epigenetic regulation of gene expression"/>
    <property type="evidence" value="ECO:0007669"/>
    <property type="project" value="TreeGrafter"/>
</dbReference>
<evidence type="ECO:0000256" key="4">
    <source>
        <dbReference type="ARBA" id="ARBA00022491"/>
    </source>
</evidence>
<dbReference type="Pfam" id="PF00850">
    <property type="entry name" value="Hist_deacetyl"/>
    <property type="match status" value="1"/>
</dbReference>
<evidence type="ECO:0000256" key="7">
    <source>
        <dbReference type="ARBA" id="ARBA00023015"/>
    </source>
</evidence>
<keyword evidence="15" id="KW-1185">Reference proteome</keyword>
<feature type="domain" description="Arb2-like" evidence="13">
    <location>
        <begin position="510"/>
        <end position="731"/>
    </location>
</feature>
<dbReference type="SUPFAM" id="SSF52768">
    <property type="entry name" value="Arginase/deacetylase"/>
    <property type="match status" value="1"/>
</dbReference>
<dbReference type="PRINTS" id="PR01270">
    <property type="entry name" value="HDASUPER"/>
</dbReference>
<dbReference type="InterPro" id="IPR037138">
    <property type="entry name" value="His_deacetylse_dom_sf"/>
</dbReference>
<organism evidence="14 15">
    <name type="scientific">Podila minutissima</name>
    <dbReference type="NCBI Taxonomy" id="64525"/>
    <lineage>
        <taxon>Eukaryota</taxon>
        <taxon>Fungi</taxon>
        <taxon>Fungi incertae sedis</taxon>
        <taxon>Mucoromycota</taxon>
        <taxon>Mortierellomycotina</taxon>
        <taxon>Mortierellomycetes</taxon>
        <taxon>Mortierellales</taxon>
        <taxon>Mortierellaceae</taxon>
        <taxon>Podila</taxon>
    </lineage>
</organism>
<keyword evidence="4" id="KW-0678">Repressor</keyword>
<feature type="compositionally biased region" description="Polar residues" evidence="11">
    <location>
        <begin position="21"/>
        <end position="38"/>
    </location>
</feature>
<dbReference type="FunFam" id="3.40.800.20:FF:000005">
    <property type="entry name" value="histone deacetylase 6"/>
    <property type="match status" value="1"/>
</dbReference>
<evidence type="ECO:0000256" key="11">
    <source>
        <dbReference type="SAM" id="MobiDB-lite"/>
    </source>
</evidence>
<evidence type="ECO:0000256" key="5">
    <source>
        <dbReference type="ARBA" id="ARBA00022801"/>
    </source>
</evidence>
<feature type="region of interest" description="Disordered" evidence="11">
    <location>
        <begin position="89"/>
        <end position="130"/>
    </location>
</feature>
<dbReference type="EC" id="3.5.1.98" evidence="3"/>
<evidence type="ECO:0000256" key="2">
    <source>
        <dbReference type="ARBA" id="ARBA00007738"/>
    </source>
</evidence>
<evidence type="ECO:0000313" key="14">
    <source>
        <dbReference type="EMBL" id="KAF9338196.1"/>
    </source>
</evidence>
<evidence type="ECO:0000256" key="6">
    <source>
        <dbReference type="ARBA" id="ARBA00022853"/>
    </source>
</evidence>
<evidence type="ECO:0000313" key="15">
    <source>
        <dbReference type="Proteomes" id="UP000696485"/>
    </source>
</evidence>
<evidence type="ECO:0000259" key="13">
    <source>
        <dbReference type="Pfam" id="PF09757"/>
    </source>
</evidence>
<dbReference type="GO" id="GO:0000118">
    <property type="term" value="C:histone deacetylase complex"/>
    <property type="evidence" value="ECO:0007669"/>
    <property type="project" value="TreeGrafter"/>
</dbReference>
<comment type="catalytic activity">
    <reaction evidence="10">
        <text>N(6)-acetyl-L-lysyl-[histone] + H2O = L-lysyl-[histone] + acetate</text>
        <dbReference type="Rhea" id="RHEA:58196"/>
        <dbReference type="Rhea" id="RHEA-COMP:9845"/>
        <dbReference type="Rhea" id="RHEA-COMP:11338"/>
        <dbReference type="ChEBI" id="CHEBI:15377"/>
        <dbReference type="ChEBI" id="CHEBI:29969"/>
        <dbReference type="ChEBI" id="CHEBI:30089"/>
        <dbReference type="ChEBI" id="CHEBI:61930"/>
        <dbReference type="EC" id="3.5.1.98"/>
    </reaction>
</comment>
<feature type="compositionally biased region" description="Polar residues" evidence="11">
    <location>
        <begin position="89"/>
        <end position="125"/>
    </location>
</feature>
<feature type="region of interest" description="Disordered" evidence="11">
    <location>
        <begin position="1"/>
        <end position="76"/>
    </location>
</feature>
<protein>
    <recommendedName>
        <fullName evidence="3">histone deacetylase</fullName>
        <ecNumber evidence="3">3.5.1.98</ecNumber>
    </recommendedName>
</protein>
<dbReference type="InterPro" id="IPR023696">
    <property type="entry name" value="Ureohydrolase_dom_sf"/>
</dbReference>
<gene>
    <name evidence="14" type="primary">HDA1</name>
    <name evidence="14" type="ORF">BG006_008687</name>
</gene>
<dbReference type="EMBL" id="JAAAUY010000006">
    <property type="protein sequence ID" value="KAF9338196.1"/>
    <property type="molecule type" value="Genomic_DNA"/>
</dbReference>
<dbReference type="Gene3D" id="3.40.800.20">
    <property type="entry name" value="Histone deacetylase domain"/>
    <property type="match status" value="1"/>
</dbReference>
<dbReference type="InterPro" id="IPR019154">
    <property type="entry name" value="Arb2-like_domain"/>
</dbReference>
<keyword evidence="5" id="KW-0378">Hydrolase</keyword>
<dbReference type="AlphaFoldDB" id="A0A9P5VRD0"/>
<evidence type="ECO:0000256" key="3">
    <source>
        <dbReference type="ARBA" id="ARBA00012111"/>
    </source>
</evidence>
<feature type="compositionally biased region" description="Polar residues" evidence="11">
    <location>
        <begin position="1"/>
        <end position="12"/>
    </location>
</feature>
<reference evidence="14" key="1">
    <citation type="journal article" date="2020" name="Fungal Divers.">
        <title>Resolving the Mortierellaceae phylogeny through synthesis of multi-gene phylogenetics and phylogenomics.</title>
        <authorList>
            <person name="Vandepol N."/>
            <person name="Liber J."/>
            <person name="Desiro A."/>
            <person name="Na H."/>
            <person name="Kennedy M."/>
            <person name="Barry K."/>
            <person name="Grigoriev I.V."/>
            <person name="Miller A.N."/>
            <person name="O'Donnell K."/>
            <person name="Stajich J.E."/>
            <person name="Bonito G."/>
        </authorList>
    </citation>
    <scope>NUCLEOTIDE SEQUENCE</scope>
    <source>
        <strain evidence="14">NVP1</strain>
    </source>
</reference>
<keyword evidence="8" id="KW-0804">Transcription</keyword>
<proteinExistence type="inferred from homology"/>
<keyword evidence="7" id="KW-0805">Transcription regulation</keyword>
<name>A0A9P5VRD0_9FUNG</name>
<dbReference type="Pfam" id="PF09757">
    <property type="entry name" value="Arb2-like"/>
    <property type="match status" value="1"/>
</dbReference>
<sequence length="735" mass="80524">MTPTESGAATPQTDHDLAQAKSGSSASPMTGVTSTATPTEGAEIANEIDSTATTTNAVPEEQETLSDPAVSITVPNTEAISTMTTTVEDINSGSNAPESPSTQTSVTPGADSPSNISVHNGSLQAQPEFINGRSTRTGYVYDVRMRFHSNVHGEDDHPEDPRRIWRIYDALKTANCTERMIKITSREATVEELSLVHTEEHITNITKTMSMSKEDLLDMANSYNSIYLNNSSAFCARLSCGSLLELCKAVATGEVLNGVAIVRPPGHHAEPDEAGGFCLYNNVAIAARYLQKNFGLRKIFILDWDVHHGNGTQKAFIDDPDVVYCSIHRYENGTFYPGDPVAAAHTTVGEGSGRGKNINIPWPTSGMGDSEYIYTFHKVIMPIIYEFAPEFILVSAGFDAAKGDHIGENLVTPAAYGHMTHMLKSMAGGKIILALEGGYNLDSIAVSGLACTKALLNDPIDALEPIIPNATCVQTIHEVMEVQSRYWKSLTPMYIDPLENEAAHQSVVELSTVLSVYRTEFLYQKHNMINMPITNTSHGPDFLNNVHCTQDLYSTEPLYIFVHNLGEFCTRTVGISNVIRPEKSVLVDSVAQYVDRIVKTGNQLIDIVVPYHPATEEEKIPLKEKITALLADIWDNFVFMAGNTRRIILLASGFGCHGMVAFMNERQKDVARYVSCAVLIPGGEEPLPMVVKRLGPWYLENSFVVVADDHPIWERTNQKANSRVGNLVRSGAYPY</sequence>
<comment type="caution">
    <text evidence="14">The sequence shown here is derived from an EMBL/GenBank/DDBJ whole genome shotgun (WGS) entry which is preliminary data.</text>
</comment>
<evidence type="ECO:0000256" key="1">
    <source>
        <dbReference type="ARBA" id="ARBA00004123"/>
    </source>
</evidence>
<dbReference type="Proteomes" id="UP000696485">
    <property type="component" value="Unassembled WGS sequence"/>
</dbReference>
<dbReference type="InterPro" id="IPR000286">
    <property type="entry name" value="HDACs"/>
</dbReference>